<reference evidence="2 3" key="1">
    <citation type="journal article" date="2022" name="Nat. Genet.">
        <title>Improved pea reference genome and pan-genome highlight genomic features and evolutionary characteristics.</title>
        <authorList>
            <person name="Yang T."/>
            <person name="Liu R."/>
            <person name="Luo Y."/>
            <person name="Hu S."/>
            <person name="Wang D."/>
            <person name="Wang C."/>
            <person name="Pandey M.K."/>
            <person name="Ge S."/>
            <person name="Xu Q."/>
            <person name="Li N."/>
            <person name="Li G."/>
            <person name="Huang Y."/>
            <person name="Saxena R.K."/>
            <person name="Ji Y."/>
            <person name="Li M."/>
            <person name="Yan X."/>
            <person name="He Y."/>
            <person name="Liu Y."/>
            <person name="Wang X."/>
            <person name="Xiang C."/>
            <person name="Varshney R.K."/>
            <person name="Ding H."/>
            <person name="Gao S."/>
            <person name="Zong X."/>
        </authorList>
    </citation>
    <scope>NUCLEOTIDE SEQUENCE [LARGE SCALE GENOMIC DNA]</scope>
    <source>
        <strain evidence="2 3">cv. Zhongwan 6</strain>
    </source>
</reference>
<dbReference type="Gramene" id="Psat04G0064200-T1">
    <property type="protein sequence ID" value="KAI5415277.1"/>
    <property type="gene ID" value="KIW84_040642"/>
</dbReference>
<dbReference type="InterPro" id="IPR041577">
    <property type="entry name" value="RT_RNaseH_2"/>
</dbReference>
<dbReference type="Pfam" id="PF17919">
    <property type="entry name" value="RT_RNaseH_2"/>
    <property type="match status" value="1"/>
</dbReference>
<keyword evidence="3" id="KW-1185">Reference proteome</keyword>
<dbReference type="SUPFAM" id="SSF56672">
    <property type="entry name" value="DNA/RNA polymerases"/>
    <property type="match status" value="1"/>
</dbReference>
<dbReference type="Gene3D" id="3.30.70.270">
    <property type="match status" value="1"/>
</dbReference>
<gene>
    <name evidence="2" type="ORF">KIW84_040642</name>
</gene>
<dbReference type="InterPro" id="IPR051320">
    <property type="entry name" value="Viral_Replic_Matur_Polypro"/>
</dbReference>
<feature type="domain" description="Reverse transcriptase/retrotransposon-derived protein RNase H-like" evidence="1">
    <location>
        <begin position="205"/>
        <end position="254"/>
    </location>
</feature>
<evidence type="ECO:0000313" key="2">
    <source>
        <dbReference type="EMBL" id="KAI5415277.1"/>
    </source>
</evidence>
<dbReference type="PANTHER" id="PTHR33064:SF40">
    <property type="entry name" value="REVERSE TRANSCRIPTASE_RETROTRANSPOSON-DERIVED PROTEIN RNASE H-LIKE DOMAIN-CONTAINING PROTEIN"/>
    <property type="match status" value="1"/>
</dbReference>
<dbReference type="PANTHER" id="PTHR33064">
    <property type="entry name" value="POL PROTEIN"/>
    <property type="match status" value="1"/>
</dbReference>
<dbReference type="FunFam" id="3.30.70.270:FF:000020">
    <property type="entry name" value="Transposon Tf2-6 polyprotein-like Protein"/>
    <property type="match status" value="1"/>
</dbReference>
<comment type="caution">
    <text evidence="2">The sequence shown here is derived from an EMBL/GenBank/DDBJ whole genome shotgun (WGS) entry which is preliminary data.</text>
</comment>
<dbReference type="InterPro" id="IPR043128">
    <property type="entry name" value="Rev_trsase/Diguanyl_cyclase"/>
</dbReference>
<proteinExistence type="predicted"/>
<dbReference type="EMBL" id="JAMSHJ010000004">
    <property type="protein sequence ID" value="KAI5415277.1"/>
    <property type="molecule type" value="Genomic_DNA"/>
</dbReference>
<evidence type="ECO:0000259" key="1">
    <source>
        <dbReference type="Pfam" id="PF17919"/>
    </source>
</evidence>
<dbReference type="AlphaFoldDB" id="A0A9D4X816"/>
<protein>
    <recommendedName>
        <fullName evidence="1">Reverse transcriptase/retrotransposon-derived protein RNase H-like domain-containing protein</fullName>
    </recommendedName>
</protein>
<dbReference type="Proteomes" id="UP001058974">
    <property type="component" value="Chromosome 4"/>
</dbReference>
<organism evidence="2 3">
    <name type="scientific">Pisum sativum</name>
    <name type="common">Garden pea</name>
    <name type="synonym">Lathyrus oleraceus</name>
    <dbReference type="NCBI Taxonomy" id="3888"/>
    <lineage>
        <taxon>Eukaryota</taxon>
        <taxon>Viridiplantae</taxon>
        <taxon>Streptophyta</taxon>
        <taxon>Embryophyta</taxon>
        <taxon>Tracheophyta</taxon>
        <taxon>Spermatophyta</taxon>
        <taxon>Magnoliopsida</taxon>
        <taxon>eudicotyledons</taxon>
        <taxon>Gunneridae</taxon>
        <taxon>Pentapetalae</taxon>
        <taxon>rosids</taxon>
        <taxon>fabids</taxon>
        <taxon>Fabales</taxon>
        <taxon>Fabaceae</taxon>
        <taxon>Papilionoideae</taxon>
        <taxon>50 kb inversion clade</taxon>
        <taxon>NPAAA clade</taxon>
        <taxon>Hologalegina</taxon>
        <taxon>IRL clade</taxon>
        <taxon>Fabeae</taxon>
        <taxon>Lathyrus</taxon>
    </lineage>
</organism>
<dbReference type="InterPro" id="IPR043502">
    <property type="entry name" value="DNA/RNA_pol_sf"/>
</dbReference>
<evidence type="ECO:0000313" key="3">
    <source>
        <dbReference type="Proteomes" id="UP001058974"/>
    </source>
</evidence>
<accession>A0A9D4X816</accession>
<name>A0A9D4X816_PEA</name>
<sequence length="262" mass="29515">MFQEIFEFKLTRFTSVAEYYTEFNALANGTKCVSNDALLDCFIGGLNTDIRRDVKAMAPVTMTRVVALAKLYEEKYTTQPSPMTPNDELLELPTDIEPELASLLHTYIVVFPTPTGLPPDRPQNHAIPLIDGTKPVEYLGNKVSGPGVAMDALKVQAVIEWSTPSNIKQLRGFIVLTGYYMRFIKGYGNVAGPLIDLVKKDAFKWSDEAEQAFKKLKLAITSAPILALPNFKEPFTLEEQNVNEEYLAYHLFQIQIRHQNHN</sequence>